<feature type="transmembrane region" description="Helical" evidence="1">
    <location>
        <begin position="265"/>
        <end position="284"/>
    </location>
</feature>
<dbReference type="AlphaFoldDB" id="A0A154BMR0"/>
<feature type="transmembrane region" description="Helical" evidence="1">
    <location>
        <begin position="7"/>
        <end position="28"/>
    </location>
</feature>
<dbReference type="STRING" id="1794912.AXX12_16375"/>
<feature type="transmembrane region" description="Helical" evidence="1">
    <location>
        <begin position="296"/>
        <end position="315"/>
    </location>
</feature>
<evidence type="ECO:0000256" key="1">
    <source>
        <dbReference type="SAM" id="Phobius"/>
    </source>
</evidence>
<keyword evidence="1" id="KW-1133">Transmembrane helix</keyword>
<evidence type="ECO:0000313" key="3">
    <source>
        <dbReference type="Proteomes" id="UP000076268"/>
    </source>
</evidence>
<comment type="caution">
    <text evidence="2">The sequence shown here is derived from an EMBL/GenBank/DDBJ whole genome shotgun (WGS) entry which is preliminary data.</text>
</comment>
<reference evidence="2 3" key="1">
    <citation type="submission" date="2016-02" db="EMBL/GenBank/DDBJ databases">
        <title>Anaerosporomusa subterraneum gen. nov., sp. nov., a spore-forming obligate anaerobe isolated from saprolite.</title>
        <authorList>
            <person name="Choi J.K."/>
            <person name="Shah M."/>
            <person name="Yee N."/>
        </authorList>
    </citation>
    <scope>NUCLEOTIDE SEQUENCE [LARGE SCALE GENOMIC DNA]</scope>
    <source>
        <strain evidence="2 3">RU4</strain>
    </source>
</reference>
<dbReference type="Proteomes" id="UP000076268">
    <property type="component" value="Unassembled WGS sequence"/>
</dbReference>
<evidence type="ECO:0000313" key="2">
    <source>
        <dbReference type="EMBL" id="KYZ74798.1"/>
    </source>
</evidence>
<dbReference type="RefSeq" id="WP_066245887.1">
    <property type="nucleotide sequence ID" value="NZ_LSGP01000028.1"/>
</dbReference>
<protein>
    <submittedName>
        <fullName evidence="2">Guanine permease</fullName>
    </submittedName>
</protein>
<organism evidence="2 3">
    <name type="scientific">Anaerosporomusa subterranea</name>
    <dbReference type="NCBI Taxonomy" id="1794912"/>
    <lineage>
        <taxon>Bacteria</taxon>
        <taxon>Bacillati</taxon>
        <taxon>Bacillota</taxon>
        <taxon>Negativicutes</taxon>
        <taxon>Acetonemataceae</taxon>
        <taxon>Anaerosporomusa</taxon>
    </lineage>
</organism>
<name>A0A154BMR0_ANASB</name>
<gene>
    <name evidence="2" type="ORF">AXX12_16375</name>
</gene>
<dbReference type="EMBL" id="LSGP01000028">
    <property type="protein sequence ID" value="KYZ74798.1"/>
    <property type="molecule type" value="Genomic_DNA"/>
</dbReference>
<feature type="transmembrane region" description="Helical" evidence="1">
    <location>
        <begin position="327"/>
        <end position="355"/>
    </location>
</feature>
<feature type="transmembrane region" description="Helical" evidence="1">
    <location>
        <begin position="76"/>
        <end position="93"/>
    </location>
</feature>
<keyword evidence="3" id="KW-1185">Reference proteome</keyword>
<feature type="transmembrane region" description="Helical" evidence="1">
    <location>
        <begin position="99"/>
        <end position="121"/>
    </location>
</feature>
<proteinExistence type="predicted"/>
<dbReference type="OrthoDB" id="85542at2"/>
<accession>A0A154BMR0</accession>
<keyword evidence="1" id="KW-0472">Membrane</keyword>
<feature type="transmembrane region" description="Helical" evidence="1">
    <location>
        <begin position="128"/>
        <end position="145"/>
    </location>
</feature>
<keyword evidence="1" id="KW-0812">Transmembrane</keyword>
<feature type="transmembrane region" description="Helical" evidence="1">
    <location>
        <begin position="191"/>
        <end position="214"/>
    </location>
</feature>
<feature type="transmembrane region" description="Helical" evidence="1">
    <location>
        <begin position="151"/>
        <end position="170"/>
    </location>
</feature>
<sequence length="359" mass="36958">MSIEDILAALGVIVNGLPQGLLALTFGFASVPTAAGFIVGAVGCGVLGVVAPISFQAETITIVGTMGRTIQERLSMIFWEGALLLAIGLLGVFGKIVNFIGPVITNAMMAGVGILLARVAVDMTRRNPAIGIVSIAVALLTYYITPNPANKLVFTIVASVLASTVACVVLKQKCDLLFDESREKFIFQKPILNVNVIRGTLGIVTLNIGANIAFGNITAQTIAKTDVNLDHLTIISSLADMASSLFGGGPVQAIISATGAAPHPIVAGVLMMSLMAVILLSKLLPRIGKYVPNESIAGFLLVLGVIVTVPINASLALQSGIGTPESIIGGVTMAVTAITDPFLGMVAGLLVKLLIGTFS</sequence>
<feature type="transmembrane region" description="Helical" evidence="1">
    <location>
        <begin position="34"/>
        <end position="55"/>
    </location>
</feature>